<sequence>MSLSLKSALRPPYICTNCLKKRRRQFTTGQSLHSATPAKLLPSGYARLTNRTIIAVTGSDASKFLQGLTTNNVDPKRETGWFSAFLNAQGRVLMDSIIYPIRDASLGGRGYLIEVDKSVSGDLMKHLKRHKLRSKIQLREAGEEWAVWASWQQYASAPTPSTTETSVLLPDPRLSSFGTRFLLSNSSSTTLTPSSFESAANLTEAPPESYTLHRYTNGIPEGPLEILPQTALPLESNIDHLAGIDFRKGCYVGQELTIRTQHTGVVRKRILPVELYTVSPSPSSQPTYNPDTDLAQQVAVGTDIKAEGGKRASGKFLAGIGNIGLALCRLENMTSLKVSAEGGTYREDVVFNLGDTGVKVKAFVPEWLRLAEEKKREGRKVVAAGEE</sequence>
<accession>A0A517LNW1</accession>
<comment type="similarity">
    <text evidence="4">Belongs to the GcvT family. CAF17/IBA57 subfamily.</text>
</comment>
<dbReference type="Pfam" id="PF25455">
    <property type="entry name" value="Beta-barrel_CAF17_C"/>
    <property type="match status" value="1"/>
</dbReference>
<dbReference type="AlphaFoldDB" id="A0A517LNW1"/>
<name>A0A517LNW1_9PEZI</name>
<evidence type="ECO:0000259" key="6">
    <source>
        <dbReference type="Pfam" id="PF25455"/>
    </source>
</evidence>
<dbReference type="STRING" id="50376.A0A517LNW1"/>
<dbReference type="OrthoDB" id="191995at2759"/>
<dbReference type="PANTHER" id="PTHR22602">
    <property type="entry name" value="TRANSFERASE CAF17, MITOCHONDRIAL-RELATED"/>
    <property type="match status" value="1"/>
</dbReference>
<dbReference type="NCBIfam" id="TIGR03317">
    <property type="entry name" value="ygfZ_signature"/>
    <property type="match status" value="1"/>
</dbReference>
<evidence type="ECO:0000256" key="5">
    <source>
        <dbReference type="ARBA" id="ARBA00093637"/>
    </source>
</evidence>
<keyword evidence="3" id="KW-0496">Mitochondrion</keyword>
<comment type="subcellular location">
    <subcellularLocation>
        <location evidence="1">Mitochondrion matrix</location>
    </subcellularLocation>
</comment>
<dbReference type="InterPro" id="IPR057460">
    <property type="entry name" value="CAF17_C"/>
</dbReference>
<evidence type="ECO:0000256" key="2">
    <source>
        <dbReference type="ARBA" id="ARBA00022946"/>
    </source>
</evidence>
<dbReference type="Gene3D" id="3.30.1360.120">
    <property type="entry name" value="Probable tRNA modification gtpase trme, domain 1"/>
    <property type="match status" value="1"/>
</dbReference>
<evidence type="ECO:0000256" key="1">
    <source>
        <dbReference type="ARBA" id="ARBA00004305"/>
    </source>
</evidence>
<dbReference type="InterPro" id="IPR017703">
    <property type="entry name" value="YgfZ/GCV_T_CS"/>
</dbReference>
<dbReference type="GO" id="GO:0005759">
    <property type="term" value="C:mitochondrial matrix"/>
    <property type="evidence" value="ECO:0007669"/>
    <property type="project" value="UniProtKB-SubCell"/>
</dbReference>
<evidence type="ECO:0000313" key="8">
    <source>
        <dbReference type="Proteomes" id="UP000316270"/>
    </source>
</evidence>
<proteinExistence type="inferred from homology"/>
<dbReference type="InterPro" id="IPR045179">
    <property type="entry name" value="YgfZ/GcvT"/>
</dbReference>
<keyword evidence="8" id="KW-1185">Reference proteome</keyword>
<evidence type="ECO:0000313" key="7">
    <source>
        <dbReference type="EMBL" id="QDS77338.1"/>
    </source>
</evidence>
<dbReference type="GO" id="GO:0016226">
    <property type="term" value="P:iron-sulfur cluster assembly"/>
    <property type="evidence" value="ECO:0007669"/>
    <property type="project" value="TreeGrafter"/>
</dbReference>
<dbReference type="EMBL" id="CP042201">
    <property type="protein sequence ID" value="QDS77338.1"/>
    <property type="molecule type" value="Genomic_DNA"/>
</dbReference>
<protein>
    <recommendedName>
        <fullName evidence="5">Iron-sulfur cluster assembly factor IBA57 homolog, mitochondrial</fullName>
    </recommendedName>
</protein>
<reference evidence="7 8" key="1">
    <citation type="submission" date="2019-07" db="EMBL/GenBank/DDBJ databases">
        <title>Finished genome of Venturia effusa.</title>
        <authorList>
            <person name="Young C.A."/>
            <person name="Cox M.P."/>
            <person name="Ganley A.R.D."/>
            <person name="David W.J."/>
        </authorList>
    </citation>
    <scope>NUCLEOTIDE SEQUENCE [LARGE SCALE GENOMIC DNA]</scope>
    <source>
        <strain evidence="8">albino</strain>
    </source>
</reference>
<feature type="domain" description="CAF17 C-terminal" evidence="6">
    <location>
        <begin position="267"/>
        <end position="369"/>
    </location>
</feature>
<dbReference type="PANTHER" id="PTHR22602:SF0">
    <property type="entry name" value="TRANSFERASE CAF17, MITOCHONDRIAL-RELATED"/>
    <property type="match status" value="1"/>
</dbReference>
<evidence type="ECO:0000256" key="4">
    <source>
        <dbReference type="ARBA" id="ARBA00093447"/>
    </source>
</evidence>
<organism evidence="7 8">
    <name type="scientific">Venturia effusa</name>
    <dbReference type="NCBI Taxonomy" id="50376"/>
    <lineage>
        <taxon>Eukaryota</taxon>
        <taxon>Fungi</taxon>
        <taxon>Dikarya</taxon>
        <taxon>Ascomycota</taxon>
        <taxon>Pezizomycotina</taxon>
        <taxon>Dothideomycetes</taxon>
        <taxon>Pleosporomycetidae</taxon>
        <taxon>Venturiales</taxon>
        <taxon>Venturiaceae</taxon>
        <taxon>Venturia</taxon>
    </lineage>
</organism>
<keyword evidence="2" id="KW-0809">Transit peptide</keyword>
<dbReference type="InterPro" id="IPR027266">
    <property type="entry name" value="TrmE/GcvT-like"/>
</dbReference>
<gene>
    <name evidence="7" type="ORF">FKW77_005172</name>
</gene>
<dbReference type="SUPFAM" id="SSF103025">
    <property type="entry name" value="Folate-binding domain"/>
    <property type="match status" value="1"/>
</dbReference>
<evidence type="ECO:0000256" key="3">
    <source>
        <dbReference type="ARBA" id="ARBA00023128"/>
    </source>
</evidence>
<dbReference type="Proteomes" id="UP000316270">
    <property type="component" value="Chromosome 17"/>
</dbReference>